<name>A0A2J0LR50_9BACT</name>
<keyword evidence="1" id="KW-0472">Membrane</keyword>
<dbReference type="AlphaFoldDB" id="A0A2J0LR50"/>
<accession>A0A2J0LR50</accession>
<feature type="transmembrane region" description="Helical" evidence="1">
    <location>
        <begin position="6"/>
        <end position="26"/>
    </location>
</feature>
<dbReference type="Proteomes" id="UP000231267">
    <property type="component" value="Unassembled WGS sequence"/>
</dbReference>
<keyword evidence="1" id="KW-0812">Transmembrane</keyword>
<comment type="caution">
    <text evidence="2">The sequence shown here is derived from an EMBL/GenBank/DDBJ whole genome shotgun (WGS) entry which is preliminary data.</text>
</comment>
<organism evidence="2 3">
    <name type="scientific">Candidatus Taenaricola geysiri</name>
    <dbReference type="NCBI Taxonomy" id="1974752"/>
    <lineage>
        <taxon>Bacteria</taxon>
        <taxon>Pseudomonadati</taxon>
        <taxon>Candidatus Omnitrophota</taxon>
        <taxon>Candidatus Taenaricola</taxon>
    </lineage>
</organism>
<keyword evidence="1" id="KW-1133">Transmembrane helix</keyword>
<proteinExistence type="predicted"/>
<evidence type="ECO:0000313" key="2">
    <source>
        <dbReference type="EMBL" id="PIW66317.1"/>
    </source>
</evidence>
<dbReference type="EMBL" id="PFGP01000093">
    <property type="protein sequence ID" value="PIW66317.1"/>
    <property type="molecule type" value="Genomic_DNA"/>
</dbReference>
<evidence type="ECO:0000313" key="3">
    <source>
        <dbReference type="Proteomes" id="UP000231267"/>
    </source>
</evidence>
<protein>
    <submittedName>
        <fullName evidence="2">Uncharacterized protein</fullName>
    </submittedName>
</protein>
<sequence>MAKAKIEQYVTAGLIAIFVIVSINFARTMIAKKNKIAQSVSQAVSMGRLAPVKAAEDKSKIEEMLMDVVGRNPFKRQSSAEEFFRADKKRNTAGVTGILLTGIVYDKENLKHSYCIINGQIIKADESIDDFLVTVIEENQITLLNESEAKEYKLKLWED</sequence>
<reference evidence="2 3" key="1">
    <citation type="submission" date="2017-09" db="EMBL/GenBank/DDBJ databases">
        <title>Depth-based differentiation of microbial function through sediment-hosted aquifers and enrichment of novel symbionts in the deep terrestrial subsurface.</title>
        <authorList>
            <person name="Probst A.J."/>
            <person name="Ladd B."/>
            <person name="Jarett J.K."/>
            <person name="Geller-Mcgrath D.E."/>
            <person name="Sieber C.M."/>
            <person name="Emerson J.B."/>
            <person name="Anantharaman K."/>
            <person name="Thomas B.C."/>
            <person name="Malmstrom R."/>
            <person name="Stieglmeier M."/>
            <person name="Klingl A."/>
            <person name="Woyke T."/>
            <person name="Ryan C.M."/>
            <person name="Banfield J.F."/>
        </authorList>
    </citation>
    <scope>NUCLEOTIDE SEQUENCE [LARGE SCALE GENOMIC DNA]</scope>
    <source>
        <strain evidence="2">CG12_big_fil_rev_8_21_14_0_65_43_15</strain>
    </source>
</reference>
<evidence type="ECO:0000256" key="1">
    <source>
        <dbReference type="SAM" id="Phobius"/>
    </source>
</evidence>
<gene>
    <name evidence="2" type="ORF">COW11_03850</name>
</gene>